<dbReference type="InterPro" id="IPR001054">
    <property type="entry name" value="A/G_cyclase"/>
</dbReference>
<comment type="caution">
    <text evidence="4">The sequence shown here is derived from an EMBL/GenBank/DDBJ whole genome shotgun (WGS) entry which is preliminary data.</text>
</comment>
<dbReference type="InterPro" id="IPR050697">
    <property type="entry name" value="Adenylyl/Guanylyl_Cyclase_3/4"/>
</dbReference>
<dbReference type="PROSITE" id="PS50125">
    <property type="entry name" value="GUANYLATE_CYCLASE_2"/>
    <property type="match status" value="1"/>
</dbReference>
<evidence type="ECO:0000313" key="5">
    <source>
        <dbReference type="Proteomes" id="UP000017127"/>
    </source>
</evidence>
<keyword evidence="2" id="KW-0812">Transmembrane</keyword>
<protein>
    <submittedName>
        <fullName evidence="4">Adenylate and Guanylate cyclase catalytic domain protein</fullName>
    </submittedName>
</protein>
<dbReference type="PANTHER" id="PTHR43081">
    <property type="entry name" value="ADENYLATE CYCLASE, TERMINAL-DIFFERENTIATION SPECIFIC-RELATED"/>
    <property type="match status" value="1"/>
</dbReference>
<dbReference type="EMBL" id="AUZM01000062">
    <property type="protein sequence ID" value="ERT05263.1"/>
    <property type="molecule type" value="Genomic_DNA"/>
</dbReference>
<dbReference type="SMART" id="SM00044">
    <property type="entry name" value="CYCc"/>
    <property type="match status" value="1"/>
</dbReference>
<dbReference type="Gene3D" id="3.30.70.1230">
    <property type="entry name" value="Nucleotide cyclase"/>
    <property type="match status" value="1"/>
</dbReference>
<accession>U7QBR0</accession>
<dbReference type="SUPFAM" id="SSF55073">
    <property type="entry name" value="Nucleotide cyclase"/>
    <property type="match status" value="1"/>
</dbReference>
<organism evidence="4 5">
    <name type="scientific">Lyngbya aestuarii BL J</name>
    <dbReference type="NCBI Taxonomy" id="1348334"/>
    <lineage>
        <taxon>Bacteria</taxon>
        <taxon>Bacillati</taxon>
        <taxon>Cyanobacteriota</taxon>
        <taxon>Cyanophyceae</taxon>
        <taxon>Oscillatoriophycideae</taxon>
        <taxon>Oscillatoriales</taxon>
        <taxon>Microcoleaceae</taxon>
        <taxon>Lyngbya</taxon>
    </lineage>
</organism>
<dbReference type="InterPro" id="IPR007890">
    <property type="entry name" value="CHASE2"/>
</dbReference>
<dbReference type="GO" id="GO:0004016">
    <property type="term" value="F:adenylate cyclase activity"/>
    <property type="evidence" value="ECO:0007669"/>
    <property type="project" value="UniProtKB-ARBA"/>
</dbReference>
<evidence type="ECO:0000313" key="4">
    <source>
        <dbReference type="EMBL" id="ERT05263.1"/>
    </source>
</evidence>
<keyword evidence="5" id="KW-1185">Reference proteome</keyword>
<keyword evidence="2" id="KW-1133">Transmembrane helix</keyword>
<comment type="similarity">
    <text evidence="1">Belongs to the adenylyl cyclase class-3 family.</text>
</comment>
<feature type="transmembrane region" description="Helical" evidence="2">
    <location>
        <begin position="347"/>
        <end position="364"/>
    </location>
</feature>
<dbReference type="PATRIC" id="fig|1348334.3.peg.4611"/>
<dbReference type="OrthoDB" id="9759607at2"/>
<dbReference type="Pfam" id="PF05226">
    <property type="entry name" value="CHASE2"/>
    <property type="match status" value="1"/>
</dbReference>
<proteinExistence type="inferred from homology"/>
<sequence>MKFEVRNRKKKAFLGLGTLNFRPKFSFLKSIKQWLIVPAVALLVIALRMAGVLQLVEWAAFDQMMSLRPLEPFDERIVIVTIDEPDIQKIGQWPIPDTILAELIEKLKQKQPVAIGLDIYRDLPVPPGYEQLLEIYRTTPNLIGIEKVVSDANGSSIAPPSLLKEQNQVSAADLVWDGDGKIRRALLTIQPPEGEMVFNIGLKLALMYLQQTHGITPEMTANSEVKLGFGVFTRFTANDGGYVRADENGYQVLLNYRGSLENFQTVSVSDILADRVSPDLIRDRIVLIGTTAQSLNDLFFTPYSSSLFGISDRTPGVIIHANIASKILSAALDNRPLFKVWSEKIEWFWILLWSAVGMTIGLSYRPIQGIARIILAGISLTVICYQAFLRGWWIPIIPPLLGLFGSGTAITGYIAHQERQERQTLMNLFGRHLTPKIADEIWRSRDEVLTQGQLLGQKMTATILFADIQDFSAIAESMEPDLLMFWLNEYMNTMADTVLSHDGIIDKFIGDAIMAGFGVPLPRTQESEIAEDAILAVSCAVAMAEKLRLLNQKWRQNEQPTVSMRIGIATGVVVTGSLGSSQRMDYTTLGDTVNVAARLESYDKSFGQGLCRILISDNTYQYIKDLFSTSLVGHVQLKGRQKSVDVYQVLDIKG</sequence>
<evidence type="ECO:0000256" key="2">
    <source>
        <dbReference type="SAM" id="Phobius"/>
    </source>
</evidence>
<evidence type="ECO:0000256" key="1">
    <source>
        <dbReference type="ARBA" id="ARBA00005381"/>
    </source>
</evidence>
<feature type="transmembrane region" description="Helical" evidence="2">
    <location>
        <begin position="34"/>
        <end position="56"/>
    </location>
</feature>
<feature type="transmembrane region" description="Helical" evidence="2">
    <location>
        <begin position="371"/>
        <end position="388"/>
    </location>
</feature>
<dbReference type="Proteomes" id="UP000017127">
    <property type="component" value="Unassembled WGS sequence"/>
</dbReference>
<dbReference type="InterPro" id="IPR029787">
    <property type="entry name" value="Nucleotide_cyclase"/>
</dbReference>
<evidence type="ECO:0000259" key="3">
    <source>
        <dbReference type="PROSITE" id="PS50125"/>
    </source>
</evidence>
<dbReference type="Pfam" id="PF00211">
    <property type="entry name" value="Guanylate_cyc"/>
    <property type="match status" value="1"/>
</dbReference>
<feature type="domain" description="Guanylate cyclase" evidence="3">
    <location>
        <begin position="462"/>
        <end position="600"/>
    </location>
</feature>
<dbReference type="PANTHER" id="PTHR43081:SF1">
    <property type="entry name" value="ADENYLATE CYCLASE, TERMINAL-DIFFERENTIATION SPECIFIC"/>
    <property type="match status" value="1"/>
</dbReference>
<dbReference type="SMART" id="SM01080">
    <property type="entry name" value="CHASE2"/>
    <property type="match status" value="1"/>
</dbReference>
<dbReference type="GO" id="GO:0035556">
    <property type="term" value="P:intracellular signal transduction"/>
    <property type="evidence" value="ECO:0007669"/>
    <property type="project" value="InterPro"/>
</dbReference>
<dbReference type="CDD" id="cd07302">
    <property type="entry name" value="CHD"/>
    <property type="match status" value="1"/>
</dbReference>
<keyword evidence="2" id="KW-0472">Membrane</keyword>
<dbReference type="GO" id="GO:0009190">
    <property type="term" value="P:cyclic nucleotide biosynthetic process"/>
    <property type="evidence" value="ECO:0007669"/>
    <property type="project" value="InterPro"/>
</dbReference>
<name>U7QBR0_9CYAN</name>
<reference evidence="4 5" key="1">
    <citation type="journal article" date="2013" name="Front. Microbiol.">
        <title>Comparative genomic analyses of the cyanobacterium, Lyngbya aestuarii BL J, a powerful hydrogen producer.</title>
        <authorList>
            <person name="Kothari A."/>
            <person name="Vaughn M."/>
            <person name="Garcia-Pichel F."/>
        </authorList>
    </citation>
    <scope>NUCLEOTIDE SEQUENCE [LARGE SCALE GENOMIC DNA]</scope>
    <source>
        <strain evidence="4 5">BL J</strain>
    </source>
</reference>
<gene>
    <name evidence="4" type="ORF">M595_4775</name>
</gene>
<feature type="transmembrane region" description="Helical" evidence="2">
    <location>
        <begin position="394"/>
        <end position="415"/>
    </location>
</feature>
<dbReference type="AlphaFoldDB" id="U7QBR0"/>